<dbReference type="NCBIfam" id="TIGR01244">
    <property type="entry name" value="TIGR01244 family sulfur transferase"/>
    <property type="match status" value="1"/>
</dbReference>
<dbReference type="Proteomes" id="UP000621898">
    <property type="component" value="Unassembled WGS sequence"/>
</dbReference>
<dbReference type="InterPro" id="IPR029021">
    <property type="entry name" value="Prot-tyrosine_phosphatase-like"/>
</dbReference>
<dbReference type="RefSeq" id="WP_189441517.1">
    <property type="nucleotide sequence ID" value="NZ_BMXT01000002.1"/>
</dbReference>
<dbReference type="CDD" id="cd14503">
    <property type="entry name" value="PTP-bact"/>
    <property type="match status" value="1"/>
</dbReference>
<sequence length="142" mass="15178">MQIHPLTDQLSVATQIDTDDIAALAAQGFRSIINNRPDGEIDGQPTGAELEAVARRAGLEYRHVPVISGQLQEAQVQAFAAALKELPEPVLAFCRTGTRSTTLWALQAEGPVDAILETARAAGYDLTAWRSRLSAGAGERGR</sequence>
<keyword evidence="3" id="KW-1185">Reference proteome</keyword>
<accession>A0ABQ2ZZ58</accession>
<proteinExistence type="predicted"/>
<protein>
    <recommendedName>
        <fullName evidence="1">Beta-lactamase hydrolase-like protein phosphatase-like domain-containing protein</fullName>
    </recommendedName>
</protein>
<comment type="caution">
    <text evidence="2">The sequence shown here is derived from an EMBL/GenBank/DDBJ whole genome shotgun (WGS) entry which is preliminary data.</text>
</comment>
<dbReference type="EMBL" id="BMXT01000002">
    <property type="protein sequence ID" value="GGY30353.1"/>
    <property type="molecule type" value="Genomic_DNA"/>
</dbReference>
<evidence type="ECO:0000313" key="3">
    <source>
        <dbReference type="Proteomes" id="UP000621898"/>
    </source>
</evidence>
<dbReference type="Pfam" id="PF04273">
    <property type="entry name" value="BLH_phosphatase"/>
    <property type="match status" value="1"/>
</dbReference>
<organism evidence="2 3">
    <name type="scientific">Rhodanobacter panaciterrae</name>
    <dbReference type="NCBI Taxonomy" id="490572"/>
    <lineage>
        <taxon>Bacteria</taxon>
        <taxon>Pseudomonadati</taxon>
        <taxon>Pseudomonadota</taxon>
        <taxon>Gammaproteobacteria</taxon>
        <taxon>Lysobacterales</taxon>
        <taxon>Rhodanobacteraceae</taxon>
        <taxon>Rhodanobacter</taxon>
    </lineage>
</organism>
<dbReference type="InterPro" id="IPR005939">
    <property type="entry name" value="BLH_phosphatase-like"/>
</dbReference>
<evidence type="ECO:0000259" key="1">
    <source>
        <dbReference type="Pfam" id="PF04273"/>
    </source>
</evidence>
<name>A0ABQ2ZZ58_9GAMM</name>
<dbReference type="SUPFAM" id="SSF52799">
    <property type="entry name" value="(Phosphotyrosine protein) phosphatases II"/>
    <property type="match status" value="1"/>
</dbReference>
<reference evidence="3" key="1">
    <citation type="journal article" date="2019" name="Int. J. Syst. Evol. Microbiol.">
        <title>The Global Catalogue of Microorganisms (GCM) 10K type strain sequencing project: providing services to taxonomists for standard genome sequencing and annotation.</title>
        <authorList>
            <consortium name="The Broad Institute Genomics Platform"/>
            <consortium name="The Broad Institute Genome Sequencing Center for Infectious Disease"/>
            <person name="Wu L."/>
            <person name="Ma J."/>
        </authorList>
    </citation>
    <scope>NUCLEOTIDE SEQUENCE [LARGE SCALE GENOMIC DNA]</scope>
    <source>
        <strain evidence="3">KCTC 22232</strain>
    </source>
</reference>
<dbReference type="Gene3D" id="3.90.190.10">
    <property type="entry name" value="Protein tyrosine phosphatase superfamily"/>
    <property type="match status" value="1"/>
</dbReference>
<evidence type="ECO:0000313" key="2">
    <source>
        <dbReference type="EMBL" id="GGY30353.1"/>
    </source>
</evidence>
<feature type="domain" description="Beta-lactamase hydrolase-like protein phosphatase-like" evidence="1">
    <location>
        <begin position="5"/>
        <end position="107"/>
    </location>
</feature>
<gene>
    <name evidence="2" type="ORF">GCM10008098_24800</name>
</gene>